<name>A0ACB5U1F6_AMBMO</name>
<protein>
    <submittedName>
        <fullName evidence="1">Unnamed protein product</fullName>
    </submittedName>
</protein>
<organism evidence="1 2">
    <name type="scientific">Ambrosiozyma monospora</name>
    <name type="common">Yeast</name>
    <name type="synonym">Endomycopsis monosporus</name>
    <dbReference type="NCBI Taxonomy" id="43982"/>
    <lineage>
        <taxon>Eukaryota</taxon>
        <taxon>Fungi</taxon>
        <taxon>Dikarya</taxon>
        <taxon>Ascomycota</taxon>
        <taxon>Saccharomycotina</taxon>
        <taxon>Pichiomycetes</taxon>
        <taxon>Pichiales</taxon>
        <taxon>Pichiaceae</taxon>
        <taxon>Ambrosiozyma</taxon>
    </lineage>
</organism>
<keyword evidence="2" id="KW-1185">Reference proteome</keyword>
<gene>
    <name evidence="1" type="ORF">Amon02_001086100</name>
</gene>
<sequence length="134" mass="14681">MIADFSNGERGLAEQRDLDGTLEALDDEFRGADWGDGEGEVEFGLCVETDKLLELLLLLLELLFPFFSRLSNLLLKDPKLNNVFLIGEGVDVLVAGEVTLELSLALVLLLDSDDDEEDDDTGADLGLPVDKKEI</sequence>
<evidence type="ECO:0000313" key="1">
    <source>
        <dbReference type="EMBL" id="GME99904.1"/>
    </source>
</evidence>
<dbReference type="Proteomes" id="UP001165064">
    <property type="component" value="Unassembled WGS sequence"/>
</dbReference>
<evidence type="ECO:0000313" key="2">
    <source>
        <dbReference type="Proteomes" id="UP001165064"/>
    </source>
</evidence>
<dbReference type="EMBL" id="BSXS01011187">
    <property type="protein sequence ID" value="GME99904.1"/>
    <property type="molecule type" value="Genomic_DNA"/>
</dbReference>
<reference evidence="1" key="1">
    <citation type="submission" date="2023-04" db="EMBL/GenBank/DDBJ databases">
        <title>Ambrosiozyma monospora NBRC 10751.</title>
        <authorList>
            <person name="Ichikawa N."/>
            <person name="Sato H."/>
            <person name="Tonouchi N."/>
        </authorList>
    </citation>
    <scope>NUCLEOTIDE SEQUENCE</scope>
    <source>
        <strain evidence="1">NBRC 10751</strain>
    </source>
</reference>
<comment type="caution">
    <text evidence="1">The sequence shown here is derived from an EMBL/GenBank/DDBJ whole genome shotgun (WGS) entry which is preliminary data.</text>
</comment>
<accession>A0ACB5U1F6</accession>
<proteinExistence type="predicted"/>